<dbReference type="InterPro" id="IPR011545">
    <property type="entry name" value="DEAD/DEAH_box_helicase_dom"/>
</dbReference>
<dbReference type="SMART" id="SM00487">
    <property type="entry name" value="DEXDc"/>
    <property type="match status" value="1"/>
</dbReference>
<dbReference type="EMBL" id="CP000855">
    <property type="protein sequence ID" value="ACJ16213.1"/>
    <property type="molecule type" value="Genomic_DNA"/>
</dbReference>
<evidence type="ECO:0000313" key="5">
    <source>
        <dbReference type="EMBL" id="ACJ16213.1"/>
    </source>
</evidence>
<dbReference type="GO" id="GO:0003676">
    <property type="term" value="F:nucleic acid binding"/>
    <property type="evidence" value="ECO:0007669"/>
    <property type="project" value="InterPro"/>
</dbReference>
<keyword evidence="2" id="KW-0067">ATP-binding</keyword>
<dbReference type="eggNOG" id="arCOG00555">
    <property type="taxonomic scope" value="Archaea"/>
</dbReference>
<evidence type="ECO:0000259" key="3">
    <source>
        <dbReference type="PROSITE" id="PS51192"/>
    </source>
</evidence>
<dbReference type="Pfam" id="PF09369">
    <property type="entry name" value="MZB"/>
    <property type="match status" value="1"/>
</dbReference>
<dbReference type="KEGG" id="ton:TON_0725"/>
<evidence type="ECO:0000259" key="4">
    <source>
        <dbReference type="PROSITE" id="PS51194"/>
    </source>
</evidence>
<dbReference type="PANTHER" id="PTHR47957:SF3">
    <property type="entry name" value="ATP-DEPENDENT HELICASE HRQ1"/>
    <property type="match status" value="1"/>
</dbReference>
<keyword evidence="6" id="KW-1185">Reference proteome</keyword>
<keyword evidence="5" id="KW-0347">Helicase</keyword>
<organism evidence="5 6">
    <name type="scientific">Thermococcus onnurineus (strain NA1)</name>
    <dbReference type="NCBI Taxonomy" id="523850"/>
    <lineage>
        <taxon>Archaea</taxon>
        <taxon>Methanobacteriati</taxon>
        <taxon>Methanobacteriota</taxon>
        <taxon>Thermococci</taxon>
        <taxon>Thermococcales</taxon>
        <taxon>Thermococcaceae</taxon>
        <taxon>Thermococcus</taxon>
    </lineage>
</organism>
<dbReference type="InterPro" id="IPR001650">
    <property type="entry name" value="Helicase_C-like"/>
</dbReference>
<name>B6YVD5_THEON</name>
<dbReference type="InterPro" id="IPR027417">
    <property type="entry name" value="P-loop_NTPase"/>
</dbReference>
<evidence type="ECO:0000313" key="6">
    <source>
        <dbReference type="Proteomes" id="UP000002727"/>
    </source>
</evidence>
<dbReference type="GO" id="GO:0043138">
    <property type="term" value="F:3'-5' DNA helicase activity"/>
    <property type="evidence" value="ECO:0007669"/>
    <property type="project" value="TreeGrafter"/>
</dbReference>
<feature type="domain" description="Helicase C-terminal" evidence="4">
    <location>
        <begin position="262"/>
        <end position="422"/>
    </location>
</feature>
<dbReference type="Pfam" id="PF00270">
    <property type="entry name" value="DEAD"/>
    <property type="match status" value="1"/>
</dbReference>
<dbReference type="GeneID" id="7017027"/>
<dbReference type="Gene3D" id="3.40.50.300">
    <property type="entry name" value="P-loop containing nucleotide triphosphate hydrolases"/>
    <property type="match status" value="2"/>
</dbReference>
<keyword evidence="5" id="KW-0378">Hydrolase</keyword>
<gene>
    <name evidence="5" type="ordered locus">TON_0725</name>
</gene>
<dbReference type="AlphaFoldDB" id="B6YVD5"/>
<dbReference type="OrthoDB" id="36796at2157"/>
<dbReference type="PATRIC" id="fig|523850.10.peg.728"/>
<dbReference type="InterPro" id="IPR018973">
    <property type="entry name" value="MZB"/>
</dbReference>
<dbReference type="PROSITE" id="PS51192">
    <property type="entry name" value="HELICASE_ATP_BIND_1"/>
    <property type="match status" value="1"/>
</dbReference>
<dbReference type="SMART" id="SM00490">
    <property type="entry name" value="HELICc"/>
    <property type="match status" value="1"/>
</dbReference>
<dbReference type="CDD" id="cd17923">
    <property type="entry name" value="DEXHc_Hrq1-like"/>
    <property type="match status" value="1"/>
</dbReference>
<proteinExistence type="predicted"/>
<dbReference type="GO" id="GO:0005524">
    <property type="term" value="F:ATP binding"/>
    <property type="evidence" value="ECO:0007669"/>
    <property type="project" value="UniProtKB-KW"/>
</dbReference>
<dbReference type="Pfam" id="PF00271">
    <property type="entry name" value="Helicase_C"/>
    <property type="match status" value="1"/>
</dbReference>
<sequence>MSLFETLKSLKSEIAKVHVFPLRSGEFSDFRFNNPEVNSLLDELGFKLYLHQVEALGKLYSGKNIVVTTPTASGKSEIFRLAIFDSYLSNPRATYLLVYPTRALINNQFEKFSLENLAFYRLTGEFINARILTGDVSWEERREILRERPRVIFTTPDMLHYTILRRWRDYEWLLRNLRYLVVDELHVYRGVFGSNAAYLFRRLAFRFKRLGAKPQIIALSATLRNPREFAEKLFRAEFEPVSEARNPFPRRYLILFEPKNLDERQLLRAVVERLAEKKIKTLVFFDSRKGTEKLMRFLLNSPVFHKTSTYKGTLPKNIRWEIERDFKEGKLLVLLTTNALELGIDIGDLDVVINYGIPPDGLFSLIQRFGRAGRKADREAINGIVLRKNGLDYYYKEHVDELVEKLEKGIIEYMPVSLENERIAEKHLHYLLTEIGVIEWDELDEFERKVMERLVIERRASLRKNPITGKLEVRPLRPAFSYSSLRTATDESFFLLKDEPWIRAKLMQKRDMGELLRFVNWLKIKGYLIEEVDADEYHRSLLPGMTYFSRGELYMSGERLTLGKFHFVFAKQLNRLWGVETFVNKREEVEILETTASKAYKGVEIGLGRLRVRHIHTGFAVKGNDVGNYVAELMRLKEAGVLKGEIYSPLSGERVKVDEDFSILNWERFARVEFEEPHIREFETKGIWLVFPDWIREIPNEEFREFFSIAAEKGREDLAFTLYENLDRKKLFPIYLGATSHTIRKAIGDALQRFGINEEELAFAIKKMVDSKDGIGSALHAIEHNIIKIAPIFTYVDSRELGGYSYASFPNPPHIGRPLVFIYDGNEFGAGLAEILYENVEKLMEKSYEHLTGCSCKDGCPVCVLSPKCGTFNEFLDKWMAIRVWEKILGK</sequence>
<dbReference type="SUPFAM" id="SSF52540">
    <property type="entry name" value="P-loop containing nucleoside triphosphate hydrolases"/>
    <property type="match status" value="1"/>
</dbReference>
<dbReference type="PROSITE" id="PS51194">
    <property type="entry name" value="HELICASE_CTER"/>
    <property type="match status" value="1"/>
</dbReference>
<dbReference type="STRING" id="523850.TON_0725"/>
<dbReference type="InterPro" id="IPR014001">
    <property type="entry name" value="Helicase_ATP-bd"/>
</dbReference>
<dbReference type="HOGENOM" id="CLU_000809_3_2_2"/>
<evidence type="ECO:0000256" key="2">
    <source>
        <dbReference type="ARBA" id="ARBA00022840"/>
    </source>
</evidence>
<dbReference type="PANTHER" id="PTHR47957">
    <property type="entry name" value="ATP-DEPENDENT HELICASE HRQ1"/>
    <property type="match status" value="1"/>
</dbReference>
<dbReference type="GO" id="GO:0036297">
    <property type="term" value="P:interstrand cross-link repair"/>
    <property type="evidence" value="ECO:0007669"/>
    <property type="project" value="TreeGrafter"/>
</dbReference>
<dbReference type="GO" id="GO:0006289">
    <property type="term" value="P:nucleotide-excision repair"/>
    <property type="evidence" value="ECO:0007669"/>
    <property type="project" value="TreeGrafter"/>
</dbReference>
<accession>B6YVD5</accession>
<feature type="domain" description="Helicase ATP-binding" evidence="3">
    <location>
        <begin position="56"/>
        <end position="241"/>
    </location>
</feature>
<protein>
    <submittedName>
        <fullName evidence="5">DEAD/DEAH box RNA helicase</fullName>
    </submittedName>
</protein>
<dbReference type="RefSeq" id="WP_012571685.1">
    <property type="nucleotide sequence ID" value="NC_011529.1"/>
</dbReference>
<reference evidence="5 6" key="1">
    <citation type="journal article" date="2008" name="J. Bacteriol.">
        <title>The complete genome sequence of Thermococcus onnurineus NA1 reveals a mixed heterotrophic and carboxydotrophic metabolism.</title>
        <authorList>
            <person name="Lee H.S."/>
            <person name="Kang S.G."/>
            <person name="Bae S.S."/>
            <person name="Lim J.K."/>
            <person name="Cho Y."/>
            <person name="Kim Y.J."/>
            <person name="Jeon J.H."/>
            <person name="Cha S.S."/>
            <person name="Kwon K.K."/>
            <person name="Kim H.T."/>
            <person name="Park C.J."/>
            <person name="Lee H.W."/>
            <person name="Kim S.I."/>
            <person name="Chun J."/>
            <person name="Colwell R.R."/>
            <person name="Kim S.J."/>
            <person name="Lee J.H."/>
        </authorList>
    </citation>
    <scope>NUCLEOTIDE SEQUENCE [LARGE SCALE GENOMIC DNA]</scope>
    <source>
        <strain evidence="5 6">NA1</strain>
    </source>
</reference>
<evidence type="ECO:0000256" key="1">
    <source>
        <dbReference type="ARBA" id="ARBA00022741"/>
    </source>
</evidence>
<keyword evidence="1" id="KW-0547">Nucleotide-binding</keyword>
<dbReference type="Proteomes" id="UP000002727">
    <property type="component" value="Chromosome"/>
</dbReference>